<evidence type="ECO:0000313" key="1">
    <source>
        <dbReference type="EMBL" id="KAF2629326.1"/>
    </source>
</evidence>
<dbReference type="EMBL" id="MU006710">
    <property type="protein sequence ID" value="KAF2629326.1"/>
    <property type="molecule type" value="Genomic_DNA"/>
</dbReference>
<keyword evidence="2" id="KW-1185">Reference proteome</keyword>
<dbReference type="Proteomes" id="UP000799754">
    <property type="component" value="Unassembled WGS sequence"/>
</dbReference>
<reference evidence="1" key="1">
    <citation type="journal article" date="2020" name="Stud. Mycol.">
        <title>101 Dothideomycetes genomes: a test case for predicting lifestyles and emergence of pathogens.</title>
        <authorList>
            <person name="Haridas S."/>
            <person name="Albert R."/>
            <person name="Binder M."/>
            <person name="Bloem J."/>
            <person name="Labutti K."/>
            <person name="Salamov A."/>
            <person name="Andreopoulos B."/>
            <person name="Baker S."/>
            <person name="Barry K."/>
            <person name="Bills G."/>
            <person name="Bluhm B."/>
            <person name="Cannon C."/>
            <person name="Castanera R."/>
            <person name="Culley D."/>
            <person name="Daum C."/>
            <person name="Ezra D."/>
            <person name="Gonzalez J."/>
            <person name="Henrissat B."/>
            <person name="Kuo A."/>
            <person name="Liang C."/>
            <person name="Lipzen A."/>
            <person name="Lutzoni F."/>
            <person name="Magnuson J."/>
            <person name="Mondo S."/>
            <person name="Nolan M."/>
            <person name="Ohm R."/>
            <person name="Pangilinan J."/>
            <person name="Park H.-J."/>
            <person name="Ramirez L."/>
            <person name="Alfaro M."/>
            <person name="Sun H."/>
            <person name="Tritt A."/>
            <person name="Yoshinaga Y."/>
            <person name="Zwiers L.-H."/>
            <person name="Turgeon B."/>
            <person name="Goodwin S."/>
            <person name="Spatafora J."/>
            <person name="Crous P."/>
            <person name="Grigoriev I."/>
        </authorList>
    </citation>
    <scope>NUCLEOTIDE SEQUENCE</scope>
    <source>
        <strain evidence="1">CBS 525.71</strain>
    </source>
</reference>
<comment type="caution">
    <text evidence="1">The sequence shown here is derived from an EMBL/GenBank/DDBJ whole genome shotgun (WGS) entry which is preliminary data.</text>
</comment>
<accession>A0ACB6S568</accession>
<evidence type="ECO:0000313" key="2">
    <source>
        <dbReference type="Proteomes" id="UP000799754"/>
    </source>
</evidence>
<proteinExistence type="predicted"/>
<sequence>MGHIIMSAAADQGSLLNRVSMAQYTIAVVFVLLRFFTRGFIVKKFGLDDLFILSAITLGLGQTITIILQVEHGRGRHSSELHEEDFDLMLMYKWINMLIYLVANWAVKMSILALYHRIGSGKRGLPLIVQSRAIWATAAFISAFTLAVILVQIFSCLPITAAWDVEQIPIMCIDSATFMHAQGAINVFTDVVLLLYPLPLLPLLKFNKRQRTALIVIFSIGLIPVVASTMRLCEIVMSGNAIQKGMAWQQADSSWTWAWVPVWSQIEVDIGILTACLPCLSPLLRLVWSEVSVPKIMTPSMVELPKYSGSWGSMDSDGSVEKEKDGMGGSLAGDKGEVKEVVREKKLPALPDDARKSGAVKVSSYYDDASDEEEARNARNGGVARPSGKRIEYSRKMS</sequence>
<gene>
    <name evidence="1" type="ORF">BU25DRAFT_489915</name>
</gene>
<organism evidence="1 2">
    <name type="scientific">Macroventuria anomochaeta</name>
    <dbReference type="NCBI Taxonomy" id="301207"/>
    <lineage>
        <taxon>Eukaryota</taxon>
        <taxon>Fungi</taxon>
        <taxon>Dikarya</taxon>
        <taxon>Ascomycota</taxon>
        <taxon>Pezizomycotina</taxon>
        <taxon>Dothideomycetes</taxon>
        <taxon>Pleosporomycetidae</taxon>
        <taxon>Pleosporales</taxon>
        <taxon>Pleosporineae</taxon>
        <taxon>Didymellaceae</taxon>
        <taxon>Macroventuria</taxon>
    </lineage>
</organism>
<protein>
    <submittedName>
        <fullName evidence="1">Uncharacterized protein</fullName>
    </submittedName>
</protein>
<name>A0ACB6S568_9PLEO</name>